<name>A0AAD9Z645_9LECA</name>
<comment type="caution">
    <text evidence="2">The sequence shown here is derived from an EMBL/GenBank/DDBJ whole genome shotgun (WGS) entry which is preliminary data.</text>
</comment>
<evidence type="ECO:0000256" key="1">
    <source>
        <dbReference type="SAM" id="MobiDB-lite"/>
    </source>
</evidence>
<reference evidence="2" key="1">
    <citation type="submission" date="2022-11" db="EMBL/GenBank/DDBJ databases">
        <title>Chromosomal genome sequence assembly and mating type (MAT) locus characterization of the leprose asexual lichenized fungus Lepraria neglecta (Nyl.) Erichsen.</title>
        <authorList>
            <person name="Allen J.L."/>
            <person name="Pfeffer B."/>
        </authorList>
    </citation>
    <scope>NUCLEOTIDE SEQUENCE</scope>
    <source>
        <strain evidence="2">Allen 5258</strain>
    </source>
</reference>
<gene>
    <name evidence="2" type="ORF">OEA41_009599</name>
</gene>
<evidence type="ECO:0000313" key="3">
    <source>
        <dbReference type="Proteomes" id="UP001276659"/>
    </source>
</evidence>
<keyword evidence="3" id="KW-1185">Reference proteome</keyword>
<protein>
    <submittedName>
        <fullName evidence="2">Uncharacterized protein</fullName>
    </submittedName>
</protein>
<dbReference type="EMBL" id="JASNWA010000009">
    <property type="protein sequence ID" value="KAK3170213.1"/>
    <property type="molecule type" value="Genomic_DNA"/>
</dbReference>
<feature type="compositionally biased region" description="Basic and acidic residues" evidence="1">
    <location>
        <begin position="69"/>
        <end position="92"/>
    </location>
</feature>
<feature type="compositionally biased region" description="Basic and acidic residues" evidence="1">
    <location>
        <begin position="35"/>
        <end position="46"/>
    </location>
</feature>
<feature type="region of interest" description="Disordered" evidence="1">
    <location>
        <begin position="1"/>
        <end position="164"/>
    </location>
</feature>
<organism evidence="2 3">
    <name type="scientific">Lepraria neglecta</name>
    <dbReference type="NCBI Taxonomy" id="209136"/>
    <lineage>
        <taxon>Eukaryota</taxon>
        <taxon>Fungi</taxon>
        <taxon>Dikarya</taxon>
        <taxon>Ascomycota</taxon>
        <taxon>Pezizomycotina</taxon>
        <taxon>Lecanoromycetes</taxon>
        <taxon>OSLEUM clade</taxon>
        <taxon>Lecanoromycetidae</taxon>
        <taxon>Lecanorales</taxon>
        <taxon>Lecanorineae</taxon>
        <taxon>Stereocaulaceae</taxon>
        <taxon>Lepraria</taxon>
    </lineage>
</organism>
<dbReference type="Proteomes" id="UP001276659">
    <property type="component" value="Unassembled WGS sequence"/>
</dbReference>
<feature type="compositionally biased region" description="Polar residues" evidence="1">
    <location>
        <begin position="10"/>
        <end position="24"/>
    </location>
</feature>
<accession>A0AAD9Z645</accession>
<dbReference type="AlphaFoldDB" id="A0AAD9Z645"/>
<evidence type="ECO:0000313" key="2">
    <source>
        <dbReference type="EMBL" id="KAK3170213.1"/>
    </source>
</evidence>
<feature type="compositionally biased region" description="Low complexity" evidence="1">
    <location>
        <begin position="47"/>
        <end position="62"/>
    </location>
</feature>
<proteinExistence type="predicted"/>
<sequence>MAPTKPQEIVKSSKTVHEYQSNDSARGVGAAPELLQERPSEADRRYAQAQPNQASQPPSTSPRVMPADPEGRPGLDVDEGMAEHTTVDDGIERGIGQGEGSISKAGNARENRQDAFPSTIPIKQKLGLSSVGPRLGRYQGPTPQTLIPGINTGKSPCKGDLEAE</sequence>